<dbReference type="Proteomes" id="UP001589535">
    <property type="component" value="Unassembled WGS sequence"/>
</dbReference>
<dbReference type="RefSeq" id="WP_378207805.1">
    <property type="nucleotide sequence ID" value="NZ_JBHMBK010000074.1"/>
</dbReference>
<organism evidence="2 3">
    <name type="scientific">Amycolatopsis plumensis</name>
    <dbReference type="NCBI Taxonomy" id="236508"/>
    <lineage>
        <taxon>Bacteria</taxon>
        <taxon>Bacillati</taxon>
        <taxon>Actinomycetota</taxon>
        <taxon>Actinomycetes</taxon>
        <taxon>Pseudonocardiales</taxon>
        <taxon>Pseudonocardiaceae</taxon>
        <taxon>Amycolatopsis</taxon>
    </lineage>
</organism>
<feature type="region of interest" description="Disordered" evidence="1">
    <location>
        <begin position="325"/>
        <end position="346"/>
    </location>
</feature>
<dbReference type="EMBL" id="JBHMBK010000074">
    <property type="protein sequence ID" value="MFB9691194.1"/>
    <property type="molecule type" value="Genomic_DNA"/>
</dbReference>
<dbReference type="SUPFAM" id="SSF46785">
    <property type="entry name" value="Winged helix' DNA-binding domain"/>
    <property type="match status" value="1"/>
</dbReference>
<dbReference type="CDD" id="cd00090">
    <property type="entry name" value="HTH_ARSR"/>
    <property type="match status" value="1"/>
</dbReference>
<dbReference type="InterPro" id="IPR011991">
    <property type="entry name" value="ArsR-like_HTH"/>
</dbReference>
<evidence type="ECO:0000313" key="2">
    <source>
        <dbReference type="EMBL" id="MFB9691194.1"/>
    </source>
</evidence>
<gene>
    <name evidence="2" type="ORF">ACFFTO_44075</name>
</gene>
<proteinExistence type="predicted"/>
<reference evidence="2 3" key="1">
    <citation type="submission" date="2024-09" db="EMBL/GenBank/DDBJ databases">
        <authorList>
            <person name="Sun Q."/>
            <person name="Mori K."/>
        </authorList>
    </citation>
    <scope>NUCLEOTIDE SEQUENCE [LARGE SCALE GENOMIC DNA]</scope>
    <source>
        <strain evidence="2 3">JCM 13852</strain>
    </source>
</reference>
<evidence type="ECO:0000256" key="1">
    <source>
        <dbReference type="SAM" id="MobiDB-lite"/>
    </source>
</evidence>
<evidence type="ECO:0000313" key="3">
    <source>
        <dbReference type="Proteomes" id="UP001589535"/>
    </source>
</evidence>
<comment type="caution">
    <text evidence="2">The sequence shown here is derived from an EMBL/GenBank/DDBJ whole genome shotgun (WGS) entry which is preliminary data.</text>
</comment>
<name>A0ABV5UJI2_9PSEU</name>
<sequence>MLRIHFTANDLGRIQVPPEPHPLWEVLLSLHQLQTRGGSPLFESWRREVAVKLPPSTAMLTTLARPHGYSPDFLTPTTASHDLGAALTEIVNTDADHLRADISKLAEETSLPSWTQAVARGDKDMLTLLTNNIHNYYVTALKPYWHAVRAHTQASRAYVADLLLTEGVEGALGRMFPNSTWRNWTLHVPYPVDQDLHLQGRGLILIPAFFCWRLPVTLVRSRSTPMLVYPVQHKFDTLSTDPSVGTPSPSLEKLIGRTRATILSTISMNYGMNTTELANAVHTSLASASQHASALRDAGLITTVRRTAGAVHRVSKLGANLLASSSPRMEPAHIKNPGTRQARSLS</sequence>
<protein>
    <submittedName>
        <fullName evidence="2">ArsR/SmtB family transcription factor</fullName>
    </submittedName>
</protein>
<accession>A0ABV5UJI2</accession>
<dbReference type="Gene3D" id="1.10.10.10">
    <property type="entry name" value="Winged helix-like DNA-binding domain superfamily/Winged helix DNA-binding domain"/>
    <property type="match status" value="1"/>
</dbReference>
<keyword evidence="3" id="KW-1185">Reference proteome</keyword>
<dbReference type="InterPro" id="IPR036390">
    <property type="entry name" value="WH_DNA-bd_sf"/>
</dbReference>
<dbReference type="InterPro" id="IPR036388">
    <property type="entry name" value="WH-like_DNA-bd_sf"/>
</dbReference>